<dbReference type="Proteomes" id="UP000077868">
    <property type="component" value="Chromosome"/>
</dbReference>
<feature type="compositionally biased region" description="Polar residues" evidence="2">
    <location>
        <begin position="119"/>
        <end position="130"/>
    </location>
</feature>
<dbReference type="Pfam" id="PF01425">
    <property type="entry name" value="Amidase"/>
    <property type="match status" value="1"/>
</dbReference>
<name>A0A1A9GHR8_9ACTN</name>
<evidence type="ECO:0000313" key="4">
    <source>
        <dbReference type="EMBL" id="ANH37015.1"/>
    </source>
</evidence>
<dbReference type="PATRIC" id="fig|1300347.3.peg.565"/>
<feature type="domain" description="Amidase" evidence="3">
    <location>
        <begin position="25"/>
        <end position="452"/>
    </location>
</feature>
<dbReference type="GO" id="GO:0019874">
    <property type="term" value="F:6-aminohexanoate-cyclic-dimer hydrolase activity"/>
    <property type="evidence" value="ECO:0007669"/>
    <property type="project" value="UniProtKB-EC"/>
</dbReference>
<dbReference type="InterPro" id="IPR036928">
    <property type="entry name" value="AS_sf"/>
</dbReference>
<dbReference type="SUPFAM" id="SSF75304">
    <property type="entry name" value="Amidase signature (AS) enzymes"/>
    <property type="match status" value="1"/>
</dbReference>
<dbReference type="PANTHER" id="PTHR11895">
    <property type="entry name" value="TRANSAMIDASE"/>
    <property type="match status" value="1"/>
</dbReference>
<reference evidence="4 5" key="1">
    <citation type="submission" date="2016-03" db="EMBL/GenBank/DDBJ databases">
        <title>Complete genome sequence of a soil Actinobacterium, Nocardioides dokdonensis FR1436.</title>
        <authorList>
            <person name="Kwon S.-K."/>
            <person name="Kim K."/>
            <person name="Kim J.F."/>
        </authorList>
    </citation>
    <scope>NUCLEOTIDE SEQUENCE [LARGE SCALE GENOMIC DNA]</scope>
    <source>
        <strain evidence="4 5">FR1436</strain>
    </source>
</reference>
<keyword evidence="4" id="KW-0378">Hydrolase</keyword>
<dbReference type="InterPro" id="IPR020556">
    <property type="entry name" value="Amidase_CS"/>
</dbReference>
<feature type="region of interest" description="Disordered" evidence="2">
    <location>
        <begin position="119"/>
        <end position="155"/>
    </location>
</feature>
<evidence type="ECO:0000256" key="1">
    <source>
        <dbReference type="ARBA" id="ARBA00009199"/>
    </source>
</evidence>
<dbReference type="PROSITE" id="PS00571">
    <property type="entry name" value="AMIDASES"/>
    <property type="match status" value="1"/>
</dbReference>
<accession>A0A1A9GHR8</accession>
<proteinExistence type="inferred from homology"/>
<dbReference type="EMBL" id="CP015079">
    <property type="protein sequence ID" value="ANH37015.1"/>
    <property type="molecule type" value="Genomic_DNA"/>
</dbReference>
<dbReference type="Gene3D" id="3.90.1300.10">
    <property type="entry name" value="Amidase signature (AS) domain"/>
    <property type="match status" value="1"/>
</dbReference>
<evidence type="ECO:0000313" key="5">
    <source>
        <dbReference type="Proteomes" id="UP000077868"/>
    </source>
</evidence>
<organism evidence="4 5">
    <name type="scientific">Nocardioides dokdonensis FR1436</name>
    <dbReference type="NCBI Taxonomy" id="1300347"/>
    <lineage>
        <taxon>Bacteria</taxon>
        <taxon>Bacillati</taxon>
        <taxon>Actinomycetota</taxon>
        <taxon>Actinomycetes</taxon>
        <taxon>Propionibacteriales</taxon>
        <taxon>Nocardioidaceae</taxon>
        <taxon>Nocardioides</taxon>
    </lineage>
</organism>
<dbReference type="EC" id="3.5.2.12" evidence="4"/>
<evidence type="ECO:0000259" key="3">
    <source>
        <dbReference type="Pfam" id="PF01425"/>
    </source>
</evidence>
<dbReference type="InterPro" id="IPR023631">
    <property type="entry name" value="Amidase_dom"/>
</dbReference>
<protein>
    <submittedName>
        <fullName evidence="4">6-aminohexanoate-cyclic-dimer hydrolase</fullName>
        <ecNumber evidence="4">3.5.2.12</ecNumber>
    </submittedName>
</protein>
<dbReference type="PANTHER" id="PTHR11895:SF7">
    <property type="entry name" value="GLUTAMYL-TRNA(GLN) AMIDOTRANSFERASE SUBUNIT A, MITOCHONDRIAL"/>
    <property type="match status" value="1"/>
</dbReference>
<keyword evidence="5" id="KW-1185">Reference proteome</keyword>
<sequence length="478" mass="49627">MTTVPGQDATALAAAIRDGELSAREAVEASIARIERLDPGLNAVIGTRFEAALEDVERGLPPGPLTGVPTLVKPLAADVAGLPSAGGSRLFADVVAQQDSELVRRYRAAGMVVLGTTNTPELGKNGTSTEPLLHGPTRNPWDTSRSTGGSSGGSAAAVSAGLVPVAHGNDGGGSIRIPAAMCGLLGLKPSRGRVPGAPYDSSLAGPVSVHHVLSTSVRDSALLLDLTSTTPPGALFAAPSEPAGFLARMQAGPGRLRIGVATTVPDGPDTDPECAAAVRRAADLLDDLGHEVVETELRYRLGEVLTCSGRVMGAGLVALVDDRLQELGRELREDDIEPFTRAMYERYSTLSAADLVRALQGFERIAREMGTTYADLDVVLTPTLARPTPELGVADPRRPDTMYEHGRLISAYTSICNVTGAPAVSVPFGTDERGMPIGVQVIADLGGEGLLLALAAQLEQAAPWPTHAPFADPAQMSR</sequence>
<comment type="similarity">
    <text evidence="1">Belongs to the amidase family.</text>
</comment>
<dbReference type="InterPro" id="IPR000120">
    <property type="entry name" value="Amidase"/>
</dbReference>
<dbReference type="STRING" id="1300347.I601_0563"/>
<gene>
    <name evidence="4" type="primary">nylA_1</name>
    <name evidence="4" type="ORF">I601_0563</name>
</gene>
<dbReference type="KEGG" id="ndk:I601_0563"/>
<dbReference type="AlphaFoldDB" id="A0A1A9GHR8"/>
<evidence type="ECO:0000256" key="2">
    <source>
        <dbReference type="SAM" id="MobiDB-lite"/>
    </source>
</evidence>